<organism evidence="1 2">
    <name type="scientific">Gymnopilus dilepis</name>
    <dbReference type="NCBI Taxonomy" id="231916"/>
    <lineage>
        <taxon>Eukaryota</taxon>
        <taxon>Fungi</taxon>
        <taxon>Dikarya</taxon>
        <taxon>Basidiomycota</taxon>
        <taxon>Agaricomycotina</taxon>
        <taxon>Agaricomycetes</taxon>
        <taxon>Agaricomycetidae</taxon>
        <taxon>Agaricales</taxon>
        <taxon>Agaricineae</taxon>
        <taxon>Hymenogastraceae</taxon>
        <taxon>Gymnopilus</taxon>
    </lineage>
</organism>
<keyword evidence="2" id="KW-1185">Reference proteome</keyword>
<dbReference type="PANTHER" id="PTHR43558">
    <property type="entry name" value="REDUCTASE, PUTATIVE (AFU_ORTHOLOGUE AFUA_3G10540)-RELATED"/>
    <property type="match status" value="1"/>
</dbReference>
<accession>A0A409WB95</accession>
<dbReference type="STRING" id="231916.A0A409WB95"/>
<comment type="caution">
    <text evidence="1">The sequence shown here is derived from an EMBL/GenBank/DDBJ whole genome shotgun (WGS) entry which is preliminary data.</text>
</comment>
<protein>
    <submittedName>
        <fullName evidence="1">Uncharacterized protein</fullName>
    </submittedName>
</protein>
<dbReference type="PANTHER" id="PTHR43558:SF6">
    <property type="entry name" value="REDUCTASE, PUTATIVE (AFU_ORTHOLOGUE AFUA_3G10540)-RELATED"/>
    <property type="match status" value="1"/>
</dbReference>
<dbReference type="AlphaFoldDB" id="A0A409WB95"/>
<proteinExistence type="predicted"/>
<dbReference type="OrthoDB" id="539213at2759"/>
<evidence type="ECO:0000313" key="1">
    <source>
        <dbReference type="EMBL" id="PPQ75758.1"/>
    </source>
</evidence>
<dbReference type="InterPro" id="IPR053354">
    <property type="entry name" value="MGDG_epimerase"/>
</dbReference>
<dbReference type="EMBL" id="NHYE01005230">
    <property type="protein sequence ID" value="PPQ75758.1"/>
    <property type="molecule type" value="Genomic_DNA"/>
</dbReference>
<dbReference type="InParanoid" id="A0A409WB95"/>
<evidence type="ECO:0000313" key="2">
    <source>
        <dbReference type="Proteomes" id="UP000284706"/>
    </source>
</evidence>
<name>A0A409WB95_9AGAR</name>
<reference evidence="1 2" key="1">
    <citation type="journal article" date="2018" name="Evol. Lett.">
        <title>Horizontal gene cluster transfer increased hallucinogenic mushroom diversity.</title>
        <authorList>
            <person name="Reynolds H.T."/>
            <person name="Vijayakumar V."/>
            <person name="Gluck-Thaler E."/>
            <person name="Korotkin H.B."/>
            <person name="Matheny P.B."/>
            <person name="Slot J.C."/>
        </authorList>
    </citation>
    <scope>NUCLEOTIDE SEQUENCE [LARGE SCALE GENOMIC DNA]</scope>
    <source>
        <strain evidence="1 2">SRW20</strain>
    </source>
</reference>
<sequence length="470" mass="53201">MAPSCSITRAIDKYVGDLVNIPVDQPLDTAFGDALEAEKGVRLLFRSDCYNPLLLNPYICLIDIFNVPLAARRTRARRIEPHTTDIYDHHVFPLPSSRRRLSLMASTVSDIEAFQARWKIFTHDALSKMKAEDWENVIAAGGSVLACLMEPRPALDSLSDLSEYFQSEIYAASDIDLFLWGLSPKQAEKKMIDIYHAVRAAMPSHVTCVRKANTISIHTEWPQRPIQIILRLYQSPAEILVEFDVDAACCAYDGKRVWVNSRSLTALVRQSNIIDVSRRSPSYEARLLKYAKRGFEVYIPSLRRASVKLSIYSNDGVSGQQGLARLLALEAANYGPPLVAEDHEHFDANNYDTPFKIPYGKSWTAEKIENMIRERVNYYTMSAFSPVLTCSQDAWMNCKPIKDCWTEGQHKPAHFNMLNEGISNYHRHVFFAGTMEQCLAYFCQACAIIEDMGLVLASFNSRMYISGPVK</sequence>
<dbReference type="Pfam" id="PF26128">
    <property type="entry name" value="Gad2"/>
    <property type="match status" value="1"/>
</dbReference>
<dbReference type="Proteomes" id="UP000284706">
    <property type="component" value="Unassembled WGS sequence"/>
</dbReference>
<gene>
    <name evidence="1" type="ORF">CVT26_000698</name>
</gene>